<name>A0AAU7PNK0_9FIRM</name>
<keyword evidence="1" id="KW-0472">Membrane</keyword>
<feature type="domain" description="Atrophied bacterial Ig" evidence="2">
    <location>
        <begin position="109"/>
        <end position="184"/>
    </location>
</feature>
<gene>
    <name evidence="3" type="ORF">ABFV83_16290</name>
</gene>
<dbReference type="EMBL" id="CP157940">
    <property type="protein sequence ID" value="XBS53361.1"/>
    <property type="molecule type" value="Genomic_DNA"/>
</dbReference>
<evidence type="ECO:0000256" key="1">
    <source>
        <dbReference type="SAM" id="Phobius"/>
    </source>
</evidence>
<proteinExistence type="predicted"/>
<organism evidence="3">
    <name type="scientific">Lacrimispora sp. BS-2</name>
    <dbReference type="NCBI Taxonomy" id="3151850"/>
    <lineage>
        <taxon>Bacteria</taxon>
        <taxon>Bacillati</taxon>
        <taxon>Bacillota</taxon>
        <taxon>Clostridia</taxon>
        <taxon>Lachnospirales</taxon>
        <taxon>Lachnospiraceae</taxon>
        <taxon>Lacrimispora</taxon>
    </lineage>
</organism>
<keyword evidence="1" id="KW-1133">Transmembrane helix</keyword>
<dbReference type="RefSeq" id="WP_349945307.1">
    <property type="nucleotide sequence ID" value="NZ_CP157940.1"/>
</dbReference>
<evidence type="ECO:0000313" key="3">
    <source>
        <dbReference type="EMBL" id="XBS53361.1"/>
    </source>
</evidence>
<keyword evidence="1" id="KW-0812">Transmembrane</keyword>
<reference evidence="3" key="1">
    <citation type="submission" date="2024-06" db="EMBL/GenBank/DDBJ databases">
        <title>Lacrimispora cavernae sp. nov., a novel anaerobe isolated from bat guano pile inside a cave.</title>
        <authorList>
            <person name="Miller S.L."/>
            <person name="Lu N."/>
            <person name="King J."/>
            <person name="Sankaranarayanan K."/>
            <person name="Lawson P.A."/>
        </authorList>
    </citation>
    <scope>NUCLEOTIDE SEQUENCE</scope>
    <source>
        <strain evidence="3">BS-2</strain>
    </source>
</reference>
<evidence type="ECO:0000259" key="2">
    <source>
        <dbReference type="Pfam" id="PF20578"/>
    </source>
</evidence>
<protein>
    <submittedName>
        <fullName evidence="3">Immunoglobulin-like domain-containing protein</fullName>
    </submittedName>
</protein>
<feature type="transmembrane region" description="Helical" evidence="1">
    <location>
        <begin position="396"/>
        <end position="419"/>
    </location>
</feature>
<dbReference type="AlphaFoldDB" id="A0AAU7PNK0"/>
<sequence length="420" mass="47406">MLRKGSRTWRFPFSKVQTACLVSGIALYVAMKLFFSPGGQAVSEGGGLKRAEPGRGETTYDILVSGLDRESGDRKIPVKIPVRERQYGAEEVRELFQRIQPELIKQMLGENESLEEVRRDLNLKNSLGDYGLRISWESDNPQVIDSFGIVHNEEIPEEGETVWLRARIKAGGHEGQYEFKVTVYPPALTQEEKAASAFLQWIGQMDLKQQTEDRLLLPSVYEGKRLKYFLPETADFRILPVLGLLLAALLHIKEGFDRKSLAKMREQQLLLDYSEVVSKLVVYIGAGLTVRGAWERIAAGYKESVKQGKRNVRPAYEEMVKTAWQLGTGLSEGRAYSEFGRRCGLQVYIKLSALLEQSQKNGSRQLRPALELEMVSAFEQRKNLAKKLGEEAGTRLLLPLLMMLGVVMVMIVVPAFLAFY</sequence>
<dbReference type="InterPro" id="IPR046780">
    <property type="entry name" value="aBig_2"/>
</dbReference>
<dbReference type="Pfam" id="PF20578">
    <property type="entry name" value="aBig_2"/>
    <property type="match status" value="1"/>
</dbReference>
<accession>A0AAU7PNK0</accession>